<dbReference type="GO" id="GO:0006401">
    <property type="term" value="P:RNA catabolic process"/>
    <property type="evidence" value="ECO:0007669"/>
    <property type="project" value="InterPro"/>
</dbReference>
<dbReference type="STRING" id="1314781.A0A165N6K0"/>
<dbReference type="PANTHER" id="PTHR15704">
    <property type="entry name" value="SUPERKILLER 3 PROTEIN-RELATED"/>
    <property type="match status" value="1"/>
</dbReference>
<dbReference type="PANTHER" id="PTHR15704:SF7">
    <property type="entry name" value="SUPERKILLER COMPLEX PROTEIN 3"/>
    <property type="match status" value="1"/>
</dbReference>
<feature type="repeat" description="TPR" evidence="3">
    <location>
        <begin position="1190"/>
        <end position="1223"/>
    </location>
</feature>
<dbReference type="OrthoDB" id="421075at2759"/>
<accession>A0A165N6K0</accession>
<sequence length="1421" mass="156834">MAAFIKNKLKAARDLLGKKDYAGARDAANDVLSYEADNYNANVFLGLANLELGQLDASEQAYKRATSSNPEQLLAWQGLTKFYERTERWEDHVNGLHEQLRLFCKAEDATKCAEVVQRVIDIRRAHGTPMQVVEALKLMLPTSPYYSVLSALPDADPSAPTATTTFTIQRAVHHSLPTLQEIIAIIEKEEESFMTREFNKRRTRLNAGSPEKVKREVGLEVWSASELPKLYNELLGHPDAGDDLRREAEAKLLRQRLSYLQALGYAPSSSKSERQALSAEVMDMISGVVLLNITNEQAWRTYLDTRDVLHMHDYDVKLLRGFCALFPSLALSRLIDAYLRYNAIPAPDEDDVEDDEEEAGNAKEEEEIDEDALMTTMMDAFEEGPASVTASRLLAEVYYKTRDHESSIKVAQSGLECVSRIESELAVSLPLLRRAFDTILATGLVHHFPPKHHARATPIIDRILTVDADDVPCLLARAYILQHAKRWEEATAVFDRVVTLTAEDEDDDVNLEAEEEAAWCMVNNGLRDEAEARLNGVLERLRVREGYEEQKARASWRLGRCLWDSGSKQDAYAQYIASLKFSSSFAPAFTSLGTYYLEAASPPDPARASKCFQKAFELDAREAEAARRLAEGFADEQEWDLVEIVARRTIEGEGGTDIVATQAAKYLPLNAWAWKAVGVVELHRRNYTAAIQSLQIALRADENDASCWTRLGEAYLLSGRHPAALKTFLHAKELDENDWTIDFFTANVRQELYEFDEAIALYEGILASRPQEDGVVFALAHTHLLAALKYDETGFLERAIECLASALHYVLQLLASASCPKRGVWKTLADSLLAVPLGARWSDSVPLLDAFAAVVDILPADCGELASFLKKPDAVDAVHIDGVPLPLVLAALVCAYRISLIPADDTVSIAAASFDLGATLQRVRSHLAVEDRKAACTVQILACMKRTVRADPSSDMYWAALGQAQFESNVQIAQHAFIKAIECDGTNASHWADLGLLYLHHGDRELANQALLRAQIVDPDHTIAWGAQALVAIANNHVHEARTLLDHAIGLPRTVPELDLDFAARIFQELSSSTKGADTDRLLPVFAVLDRYRKRHVGNPTALHLFALTCERLRLYDLATEVLLECMATLETLYEHSEDPATERQYVIANTTLGRLRLATGEYAAAVESFSVAQSLLGTILDDDSAALQAEVGFCSGLANLKLGDFEAALGQLESALQNAPEHATAIRGHCTLLLSQALWTMGGEESQEAARGQLLECIAANPEDLPAILGLACIGMLTSDDGLVDATLSEVLALPLDRRLQLDPRRDVSRIQILQSLLQDRQQDALAEAQRAVHIEPQSATAALDLGRLLLQMQSPAAAYGVVSTNTSVLLPEHTRIAAISQGQLGGEEETAAPVRTLQRALLRAPWDRDTWRALALTRD</sequence>
<dbReference type="InterPro" id="IPR039226">
    <property type="entry name" value="Ski3/TTC37"/>
</dbReference>
<gene>
    <name evidence="5" type="ORF">EXIGLDRAFT_761905</name>
</gene>
<organism evidence="5 6">
    <name type="scientific">Exidia glandulosa HHB12029</name>
    <dbReference type="NCBI Taxonomy" id="1314781"/>
    <lineage>
        <taxon>Eukaryota</taxon>
        <taxon>Fungi</taxon>
        <taxon>Dikarya</taxon>
        <taxon>Basidiomycota</taxon>
        <taxon>Agaricomycotina</taxon>
        <taxon>Agaricomycetes</taxon>
        <taxon>Auriculariales</taxon>
        <taxon>Exidiaceae</taxon>
        <taxon>Exidia</taxon>
    </lineage>
</organism>
<feature type="repeat" description="TPR" evidence="3">
    <location>
        <begin position="988"/>
        <end position="1021"/>
    </location>
</feature>
<dbReference type="PROSITE" id="PS50005">
    <property type="entry name" value="TPR"/>
    <property type="match status" value="5"/>
</dbReference>
<feature type="region of interest" description="Disordered" evidence="4">
    <location>
        <begin position="346"/>
        <end position="369"/>
    </location>
</feature>
<evidence type="ECO:0000256" key="4">
    <source>
        <dbReference type="SAM" id="MobiDB-lite"/>
    </source>
</evidence>
<proteinExistence type="predicted"/>
<dbReference type="Proteomes" id="UP000077266">
    <property type="component" value="Unassembled WGS sequence"/>
</dbReference>
<feature type="repeat" description="TPR" evidence="3">
    <location>
        <begin position="671"/>
        <end position="704"/>
    </location>
</feature>
<protein>
    <submittedName>
        <fullName evidence="5">TPR-like protein</fullName>
    </submittedName>
</protein>
<keyword evidence="1" id="KW-0677">Repeat</keyword>
<dbReference type="InParanoid" id="A0A165N6K0"/>
<dbReference type="GO" id="GO:0055087">
    <property type="term" value="C:Ski complex"/>
    <property type="evidence" value="ECO:0007669"/>
    <property type="project" value="InterPro"/>
</dbReference>
<dbReference type="InterPro" id="IPR019734">
    <property type="entry name" value="TPR_rpt"/>
</dbReference>
<dbReference type="SMART" id="SM00028">
    <property type="entry name" value="TPR"/>
    <property type="match status" value="10"/>
</dbReference>
<keyword evidence="2 3" id="KW-0802">TPR repeat</keyword>
<dbReference type="Gene3D" id="1.25.40.10">
    <property type="entry name" value="Tetratricopeptide repeat domain"/>
    <property type="match status" value="6"/>
</dbReference>
<dbReference type="FunCoup" id="A0A165N6K0">
    <property type="interactions" value="297"/>
</dbReference>
<dbReference type="InterPro" id="IPR011990">
    <property type="entry name" value="TPR-like_helical_dom_sf"/>
</dbReference>
<dbReference type="Pfam" id="PF18833">
    <property type="entry name" value="TPR_22"/>
    <property type="match status" value="1"/>
</dbReference>
<evidence type="ECO:0000256" key="3">
    <source>
        <dbReference type="PROSITE-ProRule" id="PRU00339"/>
    </source>
</evidence>
<feature type="repeat" description="TPR" evidence="3">
    <location>
        <begin position="705"/>
        <end position="738"/>
    </location>
</feature>
<evidence type="ECO:0000313" key="6">
    <source>
        <dbReference type="Proteomes" id="UP000077266"/>
    </source>
</evidence>
<reference evidence="5 6" key="1">
    <citation type="journal article" date="2016" name="Mol. Biol. Evol.">
        <title>Comparative Genomics of Early-Diverging Mushroom-Forming Fungi Provides Insights into the Origins of Lignocellulose Decay Capabilities.</title>
        <authorList>
            <person name="Nagy L.G."/>
            <person name="Riley R."/>
            <person name="Tritt A."/>
            <person name="Adam C."/>
            <person name="Daum C."/>
            <person name="Floudas D."/>
            <person name="Sun H."/>
            <person name="Yadav J.S."/>
            <person name="Pangilinan J."/>
            <person name="Larsson K.H."/>
            <person name="Matsuura K."/>
            <person name="Barry K."/>
            <person name="Labutti K."/>
            <person name="Kuo R."/>
            <person name="Ohm R.A."/>
            <person name="Bhattacharya S.S."/>
            <person name="Shirouzu T."/>
            <person name="Yoshinaga Y."/>
            <person name="Martin F.M."/>
            <person name="Grigoriev I.V."/>
            <person name="Hibbett D.S."/>
        </authorList>
    </citation>
    <scope>NUCLEOTIDE SEQUENCE [LARGE SCALE GENOMIC DNA]</scope>
    <source>
        <strain evidence="5 6">HHB12029</strain>
    </source>
</reference>
<evidence type="ECO:0000313" key="5">
    <source>
        <dbReference type="EMBL" id="KZW00293.1"/>
    </source>
</evidence>
<feature type="compositionally biased region" description="Acidic residues" evidence="4">
    <location>
        <begin position="347"/>
        <end position="369"/>
    </location>
</feature>
<name>A0A165N6K0_EXIGL</name>
<dbReference type="EMBL" id="KV425902">
    <property type="protein sequence ID" value="KZW00293.1"/>
    <property type="molecule type" value="Genomic_DNA"/>
</dbReference>
<evidence type="ECO:0000256" key="2">
    <source>
        <dbReference type="ARBA" id="ARBA00022803"/>
    </source>
</evidence>
<keyword evidence="6" id="KW-1185">Reference proteome</keyword>
<dbReference type="InterPro" id="IPR040962">
    <property type="entry name" value="TPR_22"/>
</dbReference>
<evidence type="ECO:0000256" key="1">
    <source>
        <dbReference type="ARBA" id="ARBA00022737"/>
    </source>
</evidence>
<dbReference type="Pfam" id="PF13432">
    <property type="entry name" value="TPR_16"/>
    <property type="match status" value="2"/>
</dbReference>
<dbReference type="SUPFAM" id="SSF48452">
    <property type="entry name" value="TPR-like"/>
    <property type="match status" value="5"/>
</dbReference>
<feature type="repeat" description="TPR" evidence="3">
    <location>
        <begin position="39"/>
        <end position="72"/>
    </location>
</feature>